<keyword evidence="3" id="KW-1185">Reference proteome</keyword>
<name>A0A8J3IC70_9CHLR</name>
<comment type="caution">
    <text evidence="2">The sequence shown here is derived from an EMBL/GenBank/DDBJ whole genome shotgun (WGS) entry which is preliminary data.</text>
</comment>
<dbReference type="PANTHER" id="PTHR35528">
    <property type="entry name" value="BLL1675 PROTEIN"/>
    <property type="match status" value="1"/>
</dbReference>
<dbReference type="InterPro" id="IPR032874">
    <property type="entry name" value="DDE_dom"/>
</dbReference>
<dbReference type="Proteomes" id="UP000612362">
    <property type="component" value="Unassembled WGS sequence"/>
</dbReference>
<dbReference type="EMBL" id="BNJF01000004">
    <property type="protein sequence ID" value="GHO48699.1"/>
    <property type="molecule type" value="Genomic_DNA"/>
</dbReference>
<accession>A0A8J3IC70</accession>
<dbReference type="AlphaFoldDB" id="A0A8J3IC70"/>
<gene>
    <name evidence="2" type="ORF">KSX_68620</name>
</gene>
<sequence length="86" mass="9906">MEAAQQFFHQAVAVVGHVPDQVTTDGRMSYPRAIRETMSSKVQHRTNKYLNNRLEQDHRGIKPRYDPMRGFGSFESAARFCSAFDE</sequence>
<evidence type="ECO:0000313" key="3">
    <source>
        <dbReference type="Proteomes" id="UP000612362"/>
    </source>
</evidence>
<proteinExistence type="predicted"/>
<evidence type="ECO:0000313" key="2">
    <source>
        <dbReference type="EMBL" id="GHO48699.1"/>
    </source>
</evidence>
<organism evidence="2 3">
    <name type="scientific">Ktedonospora formicarum</name>
    <dbReference type="NCBI Taxonomy" id="2778364"/>
    <lineage>
        <taxon>Bacteria</taxon>
        <taxon>Bacillati</taxon>
        <taxon>Chloroflexota</taxon>
        <taxon>Ktedonobacteria</taxon>
        <taxon>Ktedonobacterales</taxon>
        <taxon>Ktedonobacteraceae</taxon>
        <taxon>Ktedonospora</taxon>
    </lineage>
</organism>
<feature type="domain" description="DDE" evidence="1">
    <location>
        <begin position="1"/>
        <end position="84"/>
    </location>
</feature>
<reference evidence="2" key="1">
    <citation type="submission" date="2020-10" db="EMBL/GenBank/DDBJ databases">
        <title>Taxonomic study of unclassified bacteria belonging to the class Ktedonobacteria.</title>
        <authorList>
            <person name="Yabe S."/>
            <person name="Wang C.M."/>
            <person name="Zheng Y."/>
            <person name="Sakai Y."/>
            <person name="Cavaletti L."/>
            <person name="Monciardini P."/>
            <person name="Donadio S."/>
        </authorList>
    </citation>
    <scope>NUCLEOTIDE SEQUENCE</scope>
    <source>
        <strain evidence="2">SOSP1-1</strain>
    </source>
</reference>
<dbReference type="InterPro" id="IPR052183">
    <property type="entry name" value="IS_Transposase"/>
</dbReference>
<dbReference type="PANTHER" id="PTHR35528:SF3">
    <property type="entry name" value="BLL1675 PROTEIN"/>
    <property type="match status" value="1"/>
</dbReference>
<dbReference type="Pfam" id="PF13610">
    <property type="entry name" value="DDE_Tnp_IS240"/>
    <property type="match status" value="1"/>
</dbReference>
<evidence type="ECO:0000259" key="1">
    <source>
        <dbReference type="Pfam" id="PF13610"/>
    </source>
</evidence>
<protein>
    <recommendedName>
        <fullName evidence="1">DDE domain-containing protein</fullName>
    </recommendedName>
</protein>